<sequence length="184" mass="20768">MTESELYTYYTAIAAAIAAAFSAGAAIYQAYANKKHQNASVMPLLVDYIDLHGLSTGGNLKLLIKNQGLGPAIISRYSFFWKDKQVLHNELLDVSHELLGSRFAVSLSEYQAGYAFSAGDVVTIFEIEFLNQKGKFNEDDRLVIENFVAEAVKNFRLEVDYHSLLSKKRYKYTTMPNLKMLQVY</sequence>
<reference evidence="2 3" key="1">
    <citation type="submission" date="2023-05" db="EMBL/GenBank/DDBJ databases">
        <title>Pseudoalteromonas ardens sp. nov., Pseudoalteromonas obscura sp. nov., and Pseudoalteromonas umbrosa sp. nov., isolated from the coral Montipora capitata.</title>
        <authorList>
            <person name="Thomas E.M."/>
            <person name="Smith E.M."/>
            <person name="Papke E."/>
            <person name="Shlafstein M.D."/>
            <person name="Oline D.K."/>
            <person name="Videau P."/>
            <person name="Saw J.H."/>
            <person name="Strangman W.K."/>
            <person name="Ushijima B."/>
        </authorList>
    </citation>
    <scope>NUCLEOTIDE SEQUENCE [LARGE SCALE GENOMIC DNA]</scope>
    <source>
        <strain evidence="2 3">P94</strain>
    </source>
</reference>
<gene>
    <name evidence="2" type="ORF">QNM18_05050</name>
</gene>
<proteinExistence type="predicted"/>
<comment type="caution">
    <text evidence="2">The sequence shown here is derived from an EMBL/GenBank/DDBJ whole genome shotgun (WGS) entry which is preliminary data.</text>
</comment>
<accession>A0ABT7EHA2</accession>
<keyword evidence="3" id="KW-1185">Reference proteome</keyword>
<evidence type="ECO:0000313" key="2">
    <source>
        <dbReference type="EMBL" id="MDK2594434.1"/>
    </source>
</evidence>
<organism evidence="2 3">
    <name type="scientific">Pseudoalteromonas obscura</name>
    <dbReference type="NCBI Taxonomy" id="3048491"/>
    <lineage>
        <taxon>Bacteria</taxon>
        <taxon>Pseudomonadati</taxon>
        <taxon>Pseudomonadota</taxon>
        <taxon>Gammaproteobacteria</taxon>
        <taxon>Alteromonadales</taxon>
        <taxon>Pseudoalteromonadaceae</taxon>
        <taxon>Pseudoalteromonas</taxon>
    </lineage>
</organism>
<keyword evidence="1" id="KW-0812">Transmembrane</keyword>
<dbReference type="Proteomes" id="UP001231915">
    <property type="component" value="Unassembled WGS sequence"/>
</dbReference>
<feature type="transmembrane region" description="Helical" evidence="1">
    <location>
        <begin position="6"/>
        <end position="28"/>
    </location>
</feature>
<dbReference type="RefSeq" id="WP_284136583.1">
    <property type="nucleotide sequence ID" value="NZ_JASJUT010000002.1"/>
</dbReference>
<protein>
    <submittedName>
        <fullName evidence="2">Uncharacterized protein</fullName>
    </submittedName>
</protein>
<evidence type="ECO:0000256" key="1">
    <source>
        <dbReference type="SAM" id="Phobius"/>
    </source>
</evidence>
<keyword evidence="1" id="KW-0472">Membrane</keyword>
<keyword evidence="1" id="KW-1133">Transmembrane helix</keyword>
<name>A0ABT7EHA2_9GAMM</name>
<dbReference type="EMBL" id="JASJUT010000002">
    <property type="protein sequence ID" value="MDK2594434.1"/>
    <property type="molecule type" value="Genomic_DNA"/>
</dbReference>
<evidence type="ECO:0000313" key="3">
    <source>
        <dbReference type="Proteomes" id="UP001231915"/>
    </source>
</evidence>